<sequence length="223" mass="25834">KRFSNSEHWHAGGTFKVAPQLFYQLYVIHGFIRERTLPLVYALLPGKSEAVYGELFNDLLKHVTRHPNSITIDFEEAVENIIKQKLPTTTISGCFFHFKQSLWRKIQDLGQPQPFITDRELRHYLKNFACLAFVPEAFVAEEFEKFQHESPDSISDQKLPRTNNSSKGWHHALKNSARINPSIYESIEDLQMEQHANLIMTEKLNAGLVKLTKRTTTAVNYYV</sequence>
<dbReference type="EMBL" id="CAJNOQ010041298">
    <property type="protein sequence ID" value="CAF1623249.1"/>
    <property type="molecule type" value="Genomic_DNA"/>
</dbReference>
<evidence type="ECO:0000313" key="5">
    <source>
        <dbReference type="Proteomes" id="UP000663829"/>
    </source>
</evidence>
<feature type="region of interest" description="Disordered" evidence="1">
    <location>
        <begin position="150"/>
        <end position="171"/>
    </location>
</feature>
<gene>
    <name evidence="3" type="ORF">GPM918_LOCUS43864</name>
    <name evidence="4" type="ORF">SRO942_LOCUS45497</name>
</gene>
<feature type="compositionally biased region" description="Polar residues" evidence="1">
    <location>
        <begin position="152"/>
        <end position="167"/>
    </location>
</feature>
<dbReference type="SUPFAM" id="SSF69572">
    <property type="entry name" value="Activating enzymes of the ubiquitin-like proteins"/>
    <property type="match status" value="1"/>
</dbReference>
<dbReference type="Proteomes" id="UP000663829">
    <property type="component" value="Unassembled WGS sequence"/>
</dbReference>
<proteinExistence type="predicted"/>
<evidence type="ECO:0000313" key="4">
    <source>
        <dbReference type="EMBL" id="CAF4515072.1"/>
    </source>
</evidence>
<dbReference type="InterPro" id="IPR018289">
    <property type="entry name" value="MULE_transposase_dom"/>
</dbReference>
<dbReference type="Pfam" id="PF10551">
    <property type="entry name" value="MULE"/>
    <property type="match status" value="1"/>
</dbReference>
<feature type="non-terminal residue" evidence="3">
    <location>
        <position position="1"/>
    </location>
</feature>
<evidence type="ECO:0000313" key="3">
    <source>
        <dbReference type="EMBL" id="CAF1623249.1"/>
    </source>
</evidence>
<dbReference type="OrthoDB" id="6145089at2759"/>
<organism evidence="3 5">
    <name type="scientific">Didymodactylos carnosus</name>
    <dbReference type="NCBI Taxonomy" id="1234261"/>
    <lineage>
        <taxon>Eukaryota</taxon>
        <taxon>Metazoa</taxon>
        <taxon>Spiralia</taxon>
        <taxon>Gnathifera</taxon>
        <taxon>Rotifera</taxon>
        <taxon>Eurotatoria</taxon>
        <taxon>Bdelloidea</taxon>
        <taxon>Philodinida</taxon>
        <taxon>Philodinidae</taxon>
        <taxon>Didymodactylos</taxon>
    </lineage>
</organism>
<feature type="domain" description="MULE transposase" evidence="2">
    <location>
        <begin position="12"/>
        <end position="100"/>
    </location>
</feature>
<evidence type="ECO:0000256" key="1">
    <source>
        <dbReference type="SAM" id="MobiDB-lite"/>
    </source>
</evidence>
<dbReference type="PANTHER" id="PTHR47160:SF10">
    <property type="entry name" value="MULE TRANSPOSASE DOMAIN-CONTAINING PROTEIN"/>
    <property type="match status" value="1"/>
</dbReference>
<dbReference type="GO" id="GO:0008641">
    <property type="term" value="F:ubiquitin-like modifier activating enzyme activity"/>
    <property type="evidence" value="ECO:0007669"/>
    <property type="project" value="InterPro"/>
</dbReference>
<comment type="caution">
    <text evidence="3">The sequence shown here is derived from an EMBL/GenBank/DDBJ whole genome shotgun (WGS) entry which is preliminary data.</text>
</comment>
<accession>A0A816CLF5</accession>
<evidence type="ECO:0000259" key="2">
    <source>
        <dbReference type="Pfam" id="PF10551"/>
    </source>
</evidence>
<dbReference type="AlphaFoldDB" id="A0A816CLF5"/>
<dbReference type="Proteomes" id="UP000681722">
    <property type="component" value="Unassembled WGS sequence"/>
</dbReference>
<name>A0A816CLF5_9BILA</name>
<reference evidence="3" key="1">
    <citation type="submission" date="2021-02" db="EMBL/GenBank/DDBJ databases">
        <authorList>
            <person name="Nowell W R."/>
        </authorList>
    </citation>
    <scope>NUCLEOTIDE SEQUENCE</scope>
</reference>
<dbReference type="EMBL" id="CAJOBC010108594">
    <property type="protein sequence ID" value="CAF4515072.1"/>
    <property type="molecule type" value="Genomic_DNA"/>
</dbReference>
<dbReference type="InterPro" id="IPR035985">
    <property type="entry name" value="Ubiquitin-activating_enz"/>
</dbReference>
<protein>
    <recommendedName>
        <fullName evidence="2">MULE transposase domain-containing protein</fullName>
    </recommendedName>
</protein>
<keyword evidence="5" id="KW-1185">Reference proteome</keyword>
<dbReference type="PANTHER" id="PTHR47160">
    <property type="entry name" value="PUTATIVE-RELATED"/>
    <property type="match status" value="1"/>
</dbReference>